<dbReference type="InterPro" id="IPR036866">
    <property type="entry name" value="RibonucZ/Hydroxyglut_hydro"/>
</dbReference>
<protein>
    <submittedName>
        <fullName evidence="3">Uncharacterized protein F4F7.24</fullName>
    </submittedName>
</protein>
<dbReference type="InterPro" id="IPR001279">
    <property type="entry name" value="Metallo-B-lactamas"/>
</dbReference>
<accession>Q9FRI6</accession>
<proteinExistence type="predicted"/>
<gene>
    <name evidence="3" type="primary">F4F7.24</name>
</gene>
<dbReference type="Pfam" id="PF00753">
    <property type="entry name" value="Lactamase_B"/>
    <property type="match status" value="1"/>
</dbReference>
<dbReference type="Gene3D" id="1.10.10.10">
    <property type="entry name" value="Winged helix-like DNA-binding domain superfamily/Winged helix DNA-binding domain"/>
    <property type="match status" value="1"/>
</dbReference>
<dbReference type="SMART" id="SM00849">
    <property type="entry name" value="Lactamase_B"/>
    <property type="match status" value="1"/>
</dbReference>
<dbReference type="TAIR" id="AT1G25370"/>
<evidence type="ECO:0000256" key="1">
    <source>
        <dbReference type="SAM" id="MobiDB-lite"/>
    </source>
</evidence>
<evidence type="ECO:0000313" key="3">
    <source>
        <dbReference type="EMBL" id="AAG28819.2"/>
    </source>
</evidence>
<dbReference type="SUPFAM" id="SSF56281">
    <property type="entry name" value="Metallo-hydrolase/oxidoreductase"/>
    <property type="match status" value="1"/>
</dbReference>
<feature type="region of interest" description="Disordered" evidence="1">
    <location>
        <begin position="565"/>
        <end position="614"/>
    </location>
</feature>
<dbReference type="AlphaFoldDB" id="Q9FRI6"/>
<dbReference type="ExpressionAtlas" id="Q9FRI6">
    <property type="expression patterns" value="baseline and differential"/>
</dbReference>
<dbReference type="FunFam" id="3.60.15.10:FF:000032">
    <property type="entry name" value="Metallo-hydrolase/oxidoreductase superfamily protein"/>
    <property type="match status" value="1"/>
</dbReference>
<sequence length="786" mass="87670">MGNLKLALIIKSPRDDVEFLLEKQKQPAKFGDEAYDSFVDSDLWDLPSTDLQALEDGVRSGFSISILDSCSEEVDLMNFDFESTLILLLENLGIDISDVGEWRFVRSVEEPEFGPDSCVRTCFISGKLLNTDQSLQDNCKWMSMESCFDSLIDVKLGSDRVGPLVLLGLGDGSRQSMKHKLSSSLAIQEYPPGVMIVPMHSKTLKPFRTTNLVVFAPENGLGDHQGADFVAHGDALIVDPGCLSKLHVELKKIVDALPRKLIVFVTHHHRDHIDGLSAIQESNPDAILVAHAKTRHRIGGWSGNYTPVSGGENIYVNGQKLTVIFAPGHTDGHMSLLHTSTQSLIVGDHCVGQGSAFLDIRAGGNMTDYFQSTYKFLELSPNVVIPMHGRVNLWPKHMLCGYLKNRRSREKSILKATVDGAQTLYDIVAKVYSSVDRKFWWAASSNVRLHIEKLAVENKLPEGFSIQKFKASCGLRFAIRCTVGYIISKIPFKINKPEKEKEIDSFLVRGSNREEERVSATESMVFPGEMTTTTTRPEQRSKTLHNFPLPNLWGNQRQLKCTKIDSISNNNNNGGGPGGDHRLRRRSPPLEFADSPVSMPFRFGNSDHRRPFKSGSEEGIEEFRVKLMSDLKTETDKITQSMFNKGVTEEEEEQIDGSGSGSGSGQEKEMIPPVKPWNLRKRRAAACKEPESNSLINKGIVIEEKVVKNPSPVRGGGGVVEAEKKRPMFSMKLSKKEMEEDFIGMVGHRAPRRPKKRSKTVQKKLDSLFPGLYLTEVTHDAYKVPE</sequence>
<dbReference type="Pfam" id="PF17778">
    <property type="entry name" value="WHD_BLACT"/>
    <property type="match status" value="1"/>
</dbReference>
<dbReference type="InterPro" id="IPR041516">
    <property type="entry name" value="LACTB2_WH"/>
</dbReference>
<dbReference type="EMBL" id="AC079374">
    <property type="protein sequence ID" value="AAG28819.2"/>
    <property type="molecule type" value="Genomic_DNA"/>
</dbReference>
<reference evidence="3" key="2">
    <citation type="submission" date="2000-12" db="EMBL/GenBank/DDBJ databases">
        <title>Arabidopsis thaliana chromosome 1 BAC F4F7 genomic sequence.</title>
        <authorList>
            <person name="Lin X."/>
            <person name="Kaul S."/>
            <person name="Town C.D."/>
            <person name="Benito M."/>
            <person name="Creasy T.H."/>
            <person name="Haas B.J."/>
            <person name="Wu D."/>
            <person name="Maiti R."/>
            <person name="Ronning C.M."/>
            <person name="Koo H."/>
            <person name="Fujii C.Y."/>
            <person name="Utterback T.R."/>
            <person name="Barnstead M.E."/>
            <person name="Bowman C.L."/>
            <person name="White O."/>
            <person name="Nierman W.C."/>
            <person name="Fraser C.M."/>
        </authorList>
    </citation>
    <scope>NUCLEOTIDE SEQUENCE</scope>
</reference>
<dbReference type="InterPro" id="IPR012438">
    <property type="entry name" value="DUF1639"/>
</dbReference>
<dbReference type="FunFam" id="1.10.10.10:FF:000534">
    <property type="entry name" value="Metallo-hydrolase/oxidoreductase superfamily protein"/>
    <property type="match status" value="1"/>
</dbReference>
<dbReference type="PANTHER" id="PTHR23131">
    <property type="entry name" value="ENDORIBONUCLEASE LACTB2"/>
    <property type="match status" value="1"/>
</dbReference>
<organism evidence="3">
    <name type="scientific">Arabidopsis thaliana</name>
    <name type="common">Mouse-ear cress</name>
    <dbReference type="NCBI Taxonomy" id="3702"/>
    <lineage>
        <taxon>Eukaryota</taxon>
        <taxon>Viridiplantae</taxon>
        <taxon>Streptophyta</taxon>
        <taxon>Embryophyta</taxon>
        <taxon>Tracheophyta</taxon>
        <taxon>Spermatophyta</taxon>
        <taxon>Magnoliopsida</taxon>
        <taxon>eudicotyledons</taxon>
        <taxon>Gunneridae</taxon>
        <taxon>Pentapetalae</taxon>
        <taxon>rosids</taxon>
        <taxon>malvids</taxon>
        <taxon>Brassicales</taxon>
        <taxon>Brassicaceae</taxon>
        <taxon>Camelineae</taxon>
        <taxon>Arabidopsis</taxon>
    </lineage>
</organism>
<dbReference type="InterPro" id="IPR050662">
    <property type="entry name" value="Sec-metab_biosynth-thioest"/>
</dbReference>
<evidence type="ECO:0000259" key="2">
    <source>
        <dbReference type="SMART" id="SM00849"/>
    </source>
</evidence>
<dbReference type="Pfam" id="PF07797">
    <property type="entry name" value="DUF1639"/>
    <property type="match status" value="1"/>
</dbReference>
<dbReference type="InterPro" id="IPR036388">
    <property type="entry name" value="WH-like_DNA-bd_sf"/>
</dbReference>
<feature type="domain" description="Metallo-beta-lactamase" evidence="2">
    <location>
        <begin position="225"/>
        <end position="388"/>
    </location>
</feature>
<name>Q9FRI6_ARATH</name>
<dbReference type="PIR" id="A86381">
    <property type="entry name" value="A86381"/>
</dbReference>
<dbReference type="PANTHER" id="PTHR23131:SF0">
    <property type="entry name" value="ENDORIBONUCLEASE LACTB2"/>
    <property type="match status" value="1"/>
</dbReference>
<feature type="region of interest" description="Disordered" evidence="1">
    <location>
        <begin position="530"/>
        <end position="549"/>
    </location>
</feature>
<feature type="region of interest" description="Disordered" evidence="1">
    <location>
        <begin position="644"/>
        <end position="671"/>
    </location>
</feature>
<reference key="1">
    <citation type="journal article" date="2000" name="Nature">
        <title>Sequence and analysis of chromosome 1 of the plant Arabidopsis thaliana.</title>
        <authorList>
            <person name="Theologis A."/>
            <person name="Ecker J.R."/>
            <person name="Palm C.J."/>
            <person name="Federspiel N.A."/>
            <person name="Kaul S."/>
            <person name="White O."/>
            <person name="Alonso J."/>
            <person name="Altafi H."/>
            <person name="Araujo R."/>
            <person name="Bowman C.L."/>
            <person name="Brooks S.Y."/>
            <person name="Buehler E."/>
            <person name="Chan A."/>
            <person name="Chao Q."/>
            <person name="Chen H."/>
            <person name="Cheuk R.F."/>
            <person name="Chin C.W."/>
            <person name="Chung M.K."/>
            <person name="Conn L."/>
            <person name="Conway A.B."/>
            <person name="Conway A.R."/>
            <person name="Creasy T.H."/>
            <person name="Dewar K."/>
            <person name="Dunn P."/>
            <person name="Etgu P."/>
            <person name="Feldblyum T.V."/>
            <person name="Feng J."/>
            <person name="Fong B."/>
            <person name="Fujii C.Y."/>
            <person name="Gill J.E."/>
            <person name="Goldsmith A.D."/>
            <person name="Haas B."/>
            <person name="Hansen N.F."/>
            <person name="Hughes B."/>
            <person name="Huizar L."/>
            <person name="Hunter J.L."/>
            <person name="Jenkins J."/>
            <person name="Johnson-Hopson C."/>
            <person name="Khan S."/>
            <person name="Khaykin E."/>
            <person name="Kim C.J."/>
            <person name="Koo H.L."/>
            <person name="Kremenetskaia I."/>
            <person name="Kurtz D.B."/>
            <person name="Kwan A."/>
            <person name="Lam B."/>
            <person name="Langin-Hooper S."/>
            <person name="Lee A."/>
            <person name="Lee J.M."/>
            <person name="Lenz C.A."/>
            <person name="Li J.H."/>
            <person name="Li Y."/>
            <person name="Lin X."/>
            <person name="Liu S.X."/>
            <person name="Liu Z.A."/>
            <person name="Luros J.S."/>
            <person name="Maiti R."/>
            <person name="Marziali A."/>
            <person name="Militscher J."/>
            <person name="Miranda M."/>
            <person name="Nguyen M."/>
            <person name="Nierman W.C."/>
            <person name="Osborne B.I."/>
            <person name="Pai G."/>
            <person name="Peterson J."/>
            <person name="Pham P.K."/>
            <person name="Rizzo M."/>
            <person name="Rooney T."/>
            <person name="Rowley D."/>
            <person name="Sakano H."/>
            <person name="Salzberg S.L."/>
            <person name="Schwartz J.R."/>
            <person name="Shinn P."/>
            <person name="Southwick A.M."/>
            <person name="Sun H."/>
            <person name="Tallon L.J."/>
            <person name="Tambunga G."/>
            <person name="Toriumi M.J."/>
            <person name="Town C.D."/>
            <person name="Utterback T."/>
            <person name="Van Aken S."/>
            <person name="Vaysberg M."/>
            <person name="Vysotskaia V.S."/>
            <person name="Walker M."/>
            <person name="Wu D."/>
            <person name="Yu G."/>
            <person name="Fraser C.M."/>
            <person name="Venter J.C."/>
            <person name="Davis R.W."/>
        </authorList>
    </citation>
    <scope>NUCLEOTIDE SEQUENCE [LARGE SCALE GENOMIC DNA]</scope>
    <source>
        <strain>cv. Columbia</strain>
    </source>
</reference>
<dbReference type="Gene3D" id="3.60.15.10">
    <property type="entry name" value="Ribonuclease Z/Hydroxyacylglutathione hydrolase-like"/>
    <property type="match status" value="1"/>
</dbReference>